<sequence>DTSADTFNGEMPSDSGTYYSSTAKDLTGSFPTPAGKKIIIFVNGNVTVKDNIVVDSDGFFALIAKGNISFSGSNPNVVRNAQGFFLADGTIKILPTTGNNR</sequence>
<evidence type="ECO:0000313" key="3">
    <source>
        <dbReference type="Proteomes" id="UP000230399"/>
    </source>
</evidence>
<dbReference type="Pfam" id="PF23981">
    <property type="entry name" value="DUF7305"/>
    <property type="match status" value="1"/>
</dbReference>
<dbReference type="AlphaFoldDB" id="A0A2M7BGJ8"/>
<dbReference type="Proteomes" id="UP000230399">
    <property type="component" value="Unassembled WGS sequence"/>
</dbReference>
<reference evidence="3" key="1">
    <citation type="submission" date="2017-09" db="EMBL/GenBank/DDBJ databases">
        <title>Depth-based differentiation of microbial function through sediment-hosted aquifers and enrichment of novel symbionts in the deep terrestrial subsurface.</title>
        <authorList>
            <person name="Probst A.J."/>
            <person name="Ladd B."/>
            <person name="Jarett J.K."/>
            <person name="Geller-Mcgrath D.E."/>
            <person name="Sieber C.M.K."/>
            <person name="Emerson J.B."/>
            <person name="Anantharaman K."/>
            <person name="Thomas B.C."/>
            <person name="Malmstrom R."/>
            <person name="Stieglmeier M."/>
            <person name="Klingl A."/>
            <person name="Woyke T."/>
            <person name="Ryan C.M."/>
            <person name="Banfield J.F."/>
        </authorList>
    </citation>
    <scope>NUCLEOTIDE SEQUENCE [LARGE SCALE GENOMIC DNA]</scope>
</reference>
<evidence type="ECO:0000259" key="1">
    <source>
        <dbReference type="Pfam" id="PF23981"/>
    </source>
</evidence>
<evidence type="ECO:0000313" key="2">
    <source>
        <dbReference type="EMBL" id="PIV02190.1"/>
    </source>
</evidence>
<protein>
    <recommendedName>
        <fullName evidence="1">DUF7305 domain-containing protein</fullName>
    </recommendedName>
</protein>
<comment type="caution">
    <text evidence="2">The sequence shown here is derived from an EMBL/GenBank/DDBJ whole genome shotgun (WGS) entry which is preliminary data.</text>
</comment>
<dbReference type="EMBL" id="PEVD01000004">
    <property type="protein sequence ID" value="PIV02190.1"/>
    <property type="molecule type" value="Genomic_DNA"/>
</dbReference>
<accession>A0A2M7BGJ8</accession>
<dbReference type="InterPro" id="IPR055729">
    <property type="entry name" value="DUF7305"/>
</dbReference>
<name>A0A2M7BGJ8_9BACT</name>
<organism evidence="2 3">
    <name type="scientific">Candidatus Shapirobacteria bacterium CG03_land_8_20_14_0_80_40_19</name>
    <dbReference type="NCBI Taxonomy" id="1974880"/>
    <lineage>
        <taxon>Bacteria</taxon>
        <taxon>Candidatus Shapironibacteriota</taxon>
    </lineage>
</organism>
<feature type="domain" description="DUF7305" evidence="1">
    <location>
        <begin position="7"/>
        <end position="80"/>
    </location>
</feature>
<feature type="non-terminal residue" evidence="2">
    <location>
        <position position="101"/>
    </location>
</feature>
<gene>
    <name evidence="2" type="ORF">COS55_00145</name>
</gene>
<feature type="non-terminal residue" evidence="2">
    <location>
        <position position="1"/>
    </location>
</feature>
<proteinExistence type="predicted"/>